<evidence type="ECO:0000256" key="2">
    <source>
        <dbReference type="SAM" id="Phobius"/>
    </source>
</evidence>
<sequence>MTAVAAVAPPRNKSKGSGVASSGVDLQLFYGWPWLIIITSSITCFRYAVTEVQLLDMRKPKDGYFAVDWEQSFREE</sequence>
<keyword evidence="2" id="KW-0472">Membrane</keyword>
<name>A0A1Q9BZZ7_SYMMI</name>
<organism evidence="3 4">
    <name type="scientific">Symbiodinium microadriaticum</name>
    <name type="common">Dinoflagellate</name>
    <name type="synonym">Zooxanthella microadriatica</name>
    <dbReference type="NCBI Taxonomy" id="2951"/>
    <lineage>
        <taxon>Eukaryota</taxon>
        <taxon>Sar</taxon>
        <taxon>Alveolata</taxon>
        <taxon>Dinophyceae</taxon>
        <taxon>Suessiales</taxon>
        <taxon>Symbiodiniaceae</taxon>
        <taxon>Symbiodinium</taxon>
    </lineage>
</organism>
<evidence type="ECO:0000313" key="4">
    <source>
        <dbReference type="Proteomes" id="UP000186817"/>
    </source>
</evidence>
<proteinExistence type="predicted"/>
<protein>
    <submittedName>
        <fullName evidence="3">Uncharacterized protein</fullName>
    </submittedName>
</protein>
<comment type="caution">
    <text evidence="3">The sequence shown here is derived from an EMBL/GenBank/DDBJ whole genome shotgun (WGS) entry which is preliminary data.</text>
</comment>
<gene>
    <name evidence="3" type="ORF">AK812_SmicGene43848</name>
</gene>
<evidence type="ECO:0000313" key="3">
    <source>
        <dbReference type="EMBL" id="OLP76243.1"/>
    </source>
</evidence>
<evidence type="ECO:0000256" key="1">
    <source>
        <dbReference type="SAM" id="MobiDB-lite"/>
    </source>
</evidence>
<feature type="transmembrane region" description="Helical" evidence="2">
    <location>
        <begin position="29"/>
        <end position="49"/>
    </location>
</feature>
<reference evidence="3 4" key="1">
    <citation type="submission" date="2016-02" db="EMBL/GenBank/DDBJ databases">
        <title>Genome analysis of coral dinoflagellate symbionts highlights evolutionary adaptations to a symbiotic lifestyle.</title>
        <authorList>
            <person name="Aranda M."/>
            <person name="Li Y."/>
            <person name="Liew Y.J."/>
            <person name="Baumgarten S."/>
            <person name="Simakov O."/>
            <person name="Wilson M."/>
            <person name="Piel J."/>
            <person name="Ashoor H."/>
            <person name="Bougouffa S."/>
            <person name="Bajic V.B."/>
            <person name="Ryu T."/>
            <person name="Ravasi T."/>
            <person name="Bayer T."/>
            <person name="Micklem G."/>
            <person name="Kim H."/>
            <person name="Bhak J."/>
            <person name="Lajeunesse T.C."/>
            <person name="Voolstra C.R."/>
        </authorList>
    </citation>
    <scope>NUCLEOTIDE SEQUENCE [LARGE SCALE GENOMIC DNA]</scope>
    <source>
        <strain evidence="3 4">CCMP2467</strain>
    </source>
</reference>
<accession>A0A1Q9BZZ7</accession>
<dbReference type="OrthoDB" id="277832at2759"/>
<keyword evidence="4" id="KW-1185">Reference proteome</keyword>
<dbReference type="Proteomes" id="UP000186817">
    <property type="component" value="Unassembled WGS sequence"/>
</dbReference>
<dbReference type="EMBL" id="LSRX01002088">
    <property type="protein sequence ID" value="OLP76243.1"/>
    <property type="molecule type" value="Genomic_DNA"/>
</dbReference>
<keyword evidence="2" id="KW-1133">Transmembrane helix</keyword>
<feature type="region of interest" description="Disordered" evidence="1">
    <location>
        <begin position="1"/>
        <end position="21"/>
    </location>
</feature>
<keyword evidence="2" id="KW-0812">Transmembrane</keyword>
<dbReference type="AlphaFoldDB" id="A0A1Q9BZZ7"/>